<keyword evidence="2" id="KW-1185">Reference proteome</keyword>
<reference evidence="1 2" key="1">
    <citation type="journal article" date="2016" name="Int. J. Syst. Evol. Microbiol.">
        <title>Descriptions of Anaerotaenia torta gen. nov., sp. nov. and Anaerocolumna cellulosilytica gen. nov., sp. nov. isolated from a methanogenic reactor of cattle waste.</title>
        <authorList>
            <person name="Uek A."/>
            <person name="Ohtaki Y."/>
            <person name="Kaku N."/>
            <person name="Ueki K."/>
        </authorList>
    </citation>
    <scope>NUCLEOTIDE SEQUENCE [LARGE SCALE GENOMIC DNA]</scope>
    <source>
        <strain evidence="1 2">SN021</strain>
    </source>
</reference>
<name>A0A6S6QZU1_9FIRM</name>
<organism evidence="1 2">
    <name type="scientific">Anaerocolumna cellulosilytica</name>
    <dbReference type="NCBI Taxonomy" id="433286"/>
    <lineage>
        <taxon>Bacteria</taxon>
        <taxon>Bacillati</taxon>
        <taxon>Bacillota</taxon>
        <taxon>Clostridia</taxon>
        <taxon>Lachnospirales</taxon>
        <taxon>Lachnospiraceae</taxon>
        <taxon>Anaerocolumna</taxon>
    </lineage>
</organism>
<accession>A0A6S6QZU1</accession>
<gene>
    <name evidence="1" type="ORF">acsn021_04540</name>
</gene>
<dbReference type="RefSeq" id="WP_184092694.1">
    <property type="nucleotide sequence ID" value="NZ_AP023367.1"/>
</dbReference>
<dbReference type="EMBL" id="AP023367">
    <property type="protein sequence ID" value="BCJ92885.1"/>
    <property type="molecule type" value="Genomic_DNA"/>
</dbReference>
<dbReference type="AlphaFoldDB" id="A0A6S6QZU1"/>
<evidence type="ECO:0000313" key="1">
    <source>
        <dbReference type="EMBL" id="BCJ92885.1"/>
    </source>
</evidence>
<evidence type="ECO:0000313" key="2">
    <source>
        <dbReference type="Proteomes" id="UP000515561"/>
    </source>
</evidence>
<proteinExistence type="predicted"/>
<protein>
    <submittedName>
        <fullName evidence="1">Uncharacterized protein</fullName>
    </submittedName>
</protein>
<sequence>MLQKQFQSDQIIDQDFFNLLIHIKQNNLRLNSSPYLLEDSLNSLGMKNEEKAYLSLLRFFTFDRITLNDLHTLSFQSDISDYTYSDAAWNQMKEMRLTQKENEKRAKSIYCLLIKMFIIAFSTKESSKNKLAQLIDFTNKQLGVYFENGIILAYWYFDRSEECVTRFFAKIQPLAKEKLRKIEGMAWDLFHLWNLPTEMAMLSNMYNCLSLQSLATHDESLAQIAKRNPITRMAFYENEAQVKYKHSIVSIINDSTINSLLSEKQTEREKICESVDLVKLAHGLENELLDLFPE</sequence>
<dbReference type="Proteomes" id="UP000515561">
    <property type="component" value="Chromosome"/>
</dbReference>
<dbReference type="KEGG" id="acel:acsn021_04540"/>